<organism evidence="3 4">
    <name type="scientific">Seriola lalandi dorsalis</name>
    <dbReference type="NCBI Taxonomy" id="1841481"/>
    <lineage>
        <taxon>Eukaryota</taxon>
        <taxon>Metazoa</taxon>
        <taxon>Chordata</taxon>
        <taxon>Craniata</taxon>
        <taxon>Vertebrata</taxon>
        <taxon>Euteleostomi</taxon>
        <taxon>Actinopterygii</taxon>
        <taxon>Neopterygii</taxon>
        <taxon>Teleostei</taxon>
        <taxon>Neoteleostei</taxon>
        <taxon>Acanthomorphata</taxon>
        <taxon>Carangaria</taxon>
        <taxon>Carangiformes</taxon>
        <taxon>Carangidae</taxon>
        <taxon>Seriola</taxon>
    </lineage>
</organism>
<dbReference type="InterPro" id="IPR013783">
    <property type="entry name" value="Ig-like_fold"/>
</dbReference>
<accession>A0A3B4X7P9</accession>
<proteinExistence type="predicted"/>
<dbReference type="InterPro" id="IPR050380">
    <property type="entry name" value="Immune_Resp_Modulators"/>
</dbReference>
<reference evidence="3" key="1">
    <citation type="submission" date="2025-08" db="UniProtKB">
        <authorList>
            <consortium name="Ensembl"/>
        </authorList>
    </citation>
    <scope>IDENTIFICATION</scope>
</reference>
<dbReference type="Gene3D" id="2.60.40.10">
    <property type="entry name" value="Immunoglobulins"/>
    <property type="match status" value="2"/>
</dbReference>
<reference evidence="3" key="2">
    <citation type="submission" date="2025-09" db="UniProtKB">
        <authorList>
            <consortium name="Ensembl"/>
        </authorList>
    </citation>
    <scope>IDENTIFICATION</scope>
</reference>
<dbReference type="GeneTree" id="ENSGT00940000164625"/>
<evidence type="ECO:0000256" key="1">
    <source>
        <dbReference type="ARBA" id="ARBA00023319"/>
    </source>
</evidence>
<keyword evidence="4" id="KW-1185">Reference proteome</keyword>
<sequence>MLWYRQNHYRALVQFLLTEFDQSVGHFQSSLDRPPFAFSHVGETVTLQCEQDNPDYYNMFWYRQSSSKKMEMITYSVNKGISSTEVPFNQSKYTMSRGTFTVENLEPGDQGLYFCAVSQHTYFGSGTKLTVLDPKREITPPTVKVFQPSSKECRNLKDEKERKKTLLCVARDFYPDHVSIFWQVNAKNVTKGVATDPAARLDDKTYFITSRLRVHAEVWTSPGTNFSCFVTFFDGNKTIIKDETVFAVEGMFMWNSEIT</sequence>
<evidence type="ECO:0000313" key="4">
    <source>
        <dbReference type="Proteomes" id="UP000261360"/>
    </source>
</evidence>
<dbReference type="PANTHER" id="PTHR23411">
    <property type="entry name" value="TAPASIN"/>
    <property type="match status" value="1"/>
</dbReference>
<dbReference type="InterPro" id="IPR003597">
    <property type="entry name" value="Ig_C1-set"/>
</dbReference>
<dbReference type="SMART" id="SM00407">
    <property type="entry name" value="IGc1"/>
    <property type="match status" value="1"/>
</dbReference>
<dbReference type="Ensembl" id="ENSSLDT00000014211.1">
    <property type="protein sequence ID" value="ENSSLDP00000013704.1"/>
    <property type="gene ID" value="ENSSLDG00000010907.1"/>
</dbReference>
<dbReference type="Pfam" id="PF07654">
    <property type="entry name" value="C1-set"/>
    <property type="match status" value="1"/>
</dbReference>
<protein>
    <recommendedName>
        <fullName evidence="2">Ig-like domain-containing protein</fullName>
    </recommendedName>
</protein>
<dbReference type="Pfam" id="PF07686">
    <property type="entry name" value="V-set"/>
    <property type="match status" value="1"/>
</dbReference>
<feature type="domain" description="Ig-like" evidence="2">
    <location>
        <begin position="42"/>
        <end position="139"/>
    </location>
</feature>
<name>A0A3B4X7P9_SERLL</name>
<dbReference type="InterPro" id="IPR036179">
    <property type="entry name" value="Ig-like_dom_sf"/>
</dbReference>
<dbReference type="Proteomes" id="UP000261360">
    <property type="component" value="Unplaced"/>
</dbReference>
<evidence type="ECO:0000259" key="2">
    <source>
        <dbReference type="PROSITE" id="PS50835"/>
    </source>
</evidence>
<dbReference type="SMART" id="SM00409">
    <property type="entry name" value="IG"/>
    <property type="match status" value="1"/>
</dbReference>
<dbReference type="SMART" id="SM00406">
    <property type="entry name" value="IGv"/>
    <property type="match status" value="1"/>
</dbReference>
<dbReference type="InterPro" id="IPR003598">
    <property type="entry name" value="Ig_sub2"/>
</dbReference>
<keyword evidence="1" id="KW-0393">Immunoglobulin domain</keyword>
<dbReference type="InterPro" id="IPR003599">
    <property type="entry name" value="Ig_sub"/>
</dbReference>
<evidence type="ECO:0000313" key="3">
    <source>
        <dbReference type="Ensembl" id="ENSSLDP00000013704.1"/>
    </source>
</evidence>
<dbReference type="SUPFAM" id="SSF48726">
    <property type="entry name" value="Immunoglobulin"/>
    <property type="match status" value="2"/>
</dbReference>
<dbReference type="SMART" id="SM00408">
    <property type="entry name" value="IGc2"/>
    <property type="match status" value="1"/>
</dbReference>
<dbReference type="PROSITE" id="PS50835">
    <property type="entry name" value="IG_LIKE"/>
    <property type="match status" value="2"/>
</dbReference>
<dbReference type="InterPro" id="IPR007110">
    <property type="entry name" value="Ig-like_dom"/>
</dbReference>
<feature type="domain" description="Ig-like" evidence="2">
    <location>
        <begin position="141"/>
        <end position="246"/>
    </location>
</feature>
<dbReference type="InterPro" id="IPR013106">
    <property type="entry name" value="Ig_V-set"/>
</dbReference>
<dbReference type="AlphaFoldDB" id="A0A3B4X7P9"/>